<dbReference type="AlphaFoldDB" id="A0A1I2L0G1"/>
<keyword evidence="3 7" id="KW-0812">Transmembrane</keyword>
<comment type="subcellular location">
    <subcellularLocation>
        <location evidence="1">Cell membrane</location>
    </subcellularLocation>
</comment>
<feature type="transmembrane region" description="Helical" evidence="7">
    <location>
        <begin position="70"/>
        <end position="92"/>
    </location>
</feature>
<evidence type="ECO:0000256" key="2">
    <source>
        <dbReference type="ARBA" id="ARBA00022475"/>
    </source>
</evidence>
<evidence type="ECO:0000313" key="10">
    <source>
        <dbReference type="Proteomes" id="UP000198897"/>
    </source>
</evidence>
<dbReference type="Proteomes" id="UP000198897">
    <property type="component" value="Unassembled WGS sequence"/>
</dbReference>
<keyword evidence="5 7" id="KW-0472">Membrane</keyword>
<evidence type="ECO:0000313" key="9">
    <source>
        <dbReference type="EMBL" id="SFF70636.1"/>
    </source>
</evidence>
<feature type="signal peptide" evidence="8">
    <location>
        <begin position="1"/>
        <end position="27"/>
    </location>
</feature>
<dbReference type="Pfam" id="PF04347">
    <property type="entry name" value="FliO"/>
    <property type="match status" value="1"/>
</dbReference>
<accession>A0A1I2L0G1</accession>
<dbReference type="OrthoDB" id="2376965at2"/>
<gene>
    <name evidence="9" type="ORF">SAMN05216353_10662</name>
</gene>
<keyword evidence="9" id="KW-0969">Cilium</keyword>
<dbReference type="GO" id="GO:0016020">
    <property type="term" value="C:membrane"/>
    <property type="evidence" value="ECO:0007669"/>
    <property type="project" value="InterPro"/>
</dbReference>
<name>A0A1I2L0G1_9BACI</name>
<evidence type="ECO:0000256" key="8">
    <source>
        <dbReference type="SAM" id="SignalP"/>
    </source>
</evidence>
<keyword evidence="9" id="KW-0966">Cell projection</keyword>
<protein>
    <submittedName>
        <fullName evidence="9">Flagellar protein FliO/FliZ</fullName>
    </submittedName>
</protein>
<evidence type="ECO:0000256" key="1">
    <source>
        <dbReference type="ARBA" id="ARBA00004236"/>
    </source>
</evidence>
<evidence type="ECO:0000256" key="4">
    <source>
        <dbReference type="ARBA" id="ARBA00022989"/>
    </source>
</evidence>
<reference evidence="10" key="1">
    <citation type="submission" date="2016-10" db="EMBL/GenBank/DDBJ databases">
        <authorList>
            <person name="Varghese N."/>
            <person name="Submissions S."/>
        </authorList>
    </citation>
    <scope>NUCLEOTIDE SEQUENCE [LARGE SCALE GENOMIC DNA]</scope>
    <source>
        <strain evidence="10">FP5</strain>
    </source>
</reference>
<keyword evidence="4 7" id="KW-1133">Transmembrane helix</keyword>
<evidence type="ECO:0000256" key="7">
    <source>
        <dbReference type="SAM" id="Phobius"/>
    </source>
</evidence>
<organism evidence="9 10">
    <name type="scientific">Halobacillus alkaliphilus</name>
    <dbReference type="NCBI Taxonomy" id="396056"/>
    <lineage>
        <taxon>Bacteria</taxon>
        <taxon>Bacillati</taxon>
        <taxon>Bacillota</taxon>
        <taxon>Bacilli</taxon>
        <taxon>Bacillales</taxon>
        <taxon>Bacillaceae</taxon>
        <taxon>Halobacillus</taxon>
    </lineage>
</organism>
<evidence type="ECO:0000256" key="5">
    <source>
        <dbReference type="ARBA" id="ARBA00023136"/>
    </source>
</evidence>
<keyword evidence="8" id="KW-0732">Signal</keyword>
<feature type="compositionally biased region" description="Basic and acidic residues" evidence="6">
    <location>
        <begin position="211"/>
        <end position="221"/>
    </location>
</feature>
<sequence length="221" mass="24581">MYRTTRWTAIIIALFTICLGSAGFVQAAPSATECLENPQLEGCPSSDSAEDSESPSGGTPSQLEEAEGSLLWNIVKLVFVLLLVLVLIYGLLKFFNSRNKVFNQNRTMENLGGMNLAPNRSIQAVRIGEQVFILGVGDSVEIITEISDPSTKSALIQKDKHHGMEQAFPFDKWLGKWKKDKGNGGSTSTVQFQQLFEKQLKDMKEKRKNASRQDQEGRDHE</sequence>
<dbReference type="RefSeq" id="WP_089750914.1">
    <property type="nucleotide sequence ID" value="NZ_FOOG01000006.1"/>
</dbReference>
<evidence type="ECO:0000256" key="6">
    <source>
        <dbReference type="SAM" id="MobiDB-lite"/>
    </source>
</evidence>
<evidence type="ECO:0000256" key="3">
    <source>
        <dbReference type="ARBA" id="ARBA00022692"/>
    </source>
</evidence>
<dbReference type="InterPro" id="IPR022781">
    <property type="entry name" value="Flagellar_biosynth_FliO"/>
</dbReference>
<feature type="region of interest" description="Disordered" evidence="6">
    <location>
        <begin position="39"/>
        <end position="62"/>
    </location>
</feature>
<keyword evidence="9" id="KW-0282">Flagellum</keyword>
<keyword evidence="2" id="KW-1003">Cell membrane</keyword>
<keyword evidence="10" id="KW-1185">Reference proteome</keyword>
<feature type="chain" id="PRO_5011716010" evidence="8">
    <location>
        <begin position="28"/>
        <end position="221"/>
    </location>
</feature>
<proteinExistence type="predicted"/>
<dbReference type="GO" id="GO:0044781">
    <property type="term" value="P:bacterial-type flagellum organization"/>
    <property type="evidence" value="ECO:0007669"/>
    <property type="project" value="InterPro"/>
</dbReference>
<dbReference type="EMBL" id="FOOG01000006">
    <property type="protein sequence ID" value="SFF70636.1"/>
    <property type="molecule type" value="Genomic_DNA"/>
</dbReference>
<feature type="region of interest" description="Disordered" evidence="6">
    <location>
        <begin position="201"/>
        <end position="221"/>
    </location>
</feature>